<keyword evidence="2" id="KW-0396">Initiation factor</keyword>
<dbReference type="Pfam" id="PF02486">
    <property type="entry name" value="Rep_trans"/>
    <property type="match status" value="1"/>
</dbReference>
<feature type="domain" description="Replication initiation protein-like C-terminal" evidence="1">
    <location>
        <begin position="260"/>
        <end position="398"/>
    </location>
</feature>
<protein>
    <submittedName>
        <fullName evidence="2">Replication initiation factor domain-containing protein</fullName>
    </submittedName>
</protein>
<evidence type="ECO:0000313" key="3">
    <source>
        <dbReference type="Proteomes" id="UP000675653"/>
    </source>
</evidence>
<dbReference type="InterPro" id="IPR003491">
    <property type="entry name" value="REP-like_C"/>
</dbReference>
<sequence>MTGHNAKTKIDFLSFTFTPEPLKRIAELAKQGCLLKAIPRFEVKSSALSAALPELAAGSAVYRRPSEPLSEPKNRYEAADQHLRALAYPEPLYSKPEPESSVIITSSMTEAMEIVLASQYKARADINHELKSICSALLDFSEFEVNPDGKYWDSYNDLIHSYGVQFLDTICCNELELFIEELNYQVGVPIPAPRFSLRHRRGGLHGYSYSGDILIDGIACGLVAWGAANHGCMVSFTGAGCDGLDFGALHRVIAMVPGIRITRVDLALDDYSGSVISYLKAVDAAELGHFHPARGTAPKWMAIQAGEFIPEVHGGLRKRFGMIASSGCSFYVGSRANGKCARIYEKGKQMESAEYPDWVRAEGELHSKDRIIPLDVLVNPDPYFAGMYPQFSKWLAEVSKDEIEPVRITTFKNKFKTCRDNAVTNMSRMAGRLVNYLKNVEGLASDSIVRQLIGQLGHDDIPARLLMPLPPELDELSLFEPN</sequence>
<keyword evidence="3" id="KW-1185">Reference proteome</keyword>
<evidence type="ECO:0000313" key="2">
    <source>
        <dbReference type="EMBL" id="MBR7628847.1"/>
    </source>
</evidence>
<accession>A0ABS5GP17</accession>
<dbReference type="EMBL" id="JAGRZL010000015">
    <property type="protein sequence ID" value="MBR7628847.1"/>
    <property type="molecule type" value="Genomic_DNA"/>
</dbReference>
<organism evidence="2 3">
    <name type="scientific">Aeromonas popoffii</name>
    <dbReference type="NCBI Taxonomy" id="70856"/>
    <lineage>
        <taxon>Bacteria</taxon>
        <taxon>Pseudomonadati</taxon>
        <taxon>Pseudomonadota</taxon>
        <taxon>Gammaproteobacteria</taxon>
        <taxon>Aeromonadales</taxon>
        <taxon>Aeromonadaceae</taxon>
        <taxon>Aeromonas</taxon>
    </lineage>
</organism>
<gene>
    <name evidence="2" type="ORF">KAT72_07320</name>
</gene>
<evidence type="ECO:0000259" key="1">
    <source>
        <dbReference type="Pfam" id="PF02486"/>
    </source>
</evidence>
<comment type="caution">
    <text evidence="2">The sequence shown here is derived from an EMBL/GenBank/DDBJ whole genome shotgun (WGS) entry which is preliminary data.</text>
</comment>
<dbReference type="RefSeq" id="WP_212513182.1">
    <property type="nucleotide sequence ID" value="NZ_CAWQDX010000036.1"/>
</dbReference>
<name>A0ABS5GP17_9GAMM</name>
<proteinExistence type="predicted"/>
<keyword evidence="2" id="KW-0648">Protein biosynthesis</keyword>
<dbReference type="Proteomes" id="UP000675653">
    <property type="component" value="Unassembled WGS sequence"/>
</dbReference>
<dbReference type="GO" id="GO:0003743">
    <property type="term" value="F:translation initiation factor activity"/>
    <property type="evidence" value="ECO:0007669"/>
    <property type="project" value="UniProtKB-KW"/>
</dbReference>
<reference evidence="2 3" key="1">
    <citation type="submission" date="2021-04" db="EMBL/GenBank/DDBJ databases">
        <title>Draft Genome of Aeromonas popoffii ID682, isolated from a natural water source in Idaho.</title>
        <authorList>
            <person name="Testerman T."/>
            <person name="Graf J."/>
        </authorList>
    </citation>
    <scope>NUCLEOTIDE SEQUENCE [LARGE SCALE GENOMIC DNA]</scope>
    <source>
        <strain evidence="2 3">ID682</strain>
    </source>
</reference>